<keyword evidence="1" id="KW-1133">Transmembrane helix</keyword>
<keyword evidence="1" id="KW-0472">Membrane</keyword>
<dbReference type="RefSeq" id="WP_188533083.1">
    <property type="nucleotide sequence ID" value="NZ_BMGR01000017.1"/>
</dbReference>
<dbReference type="Pfam" id="PF22570">
    <property type="entry name" value="LiaF-TM"/>
    <property type="match status" value="1"/>
</dbReference>
<feature type="transmembrane region" description="Helical" evidence="1">
    <location>
        <begin position="30"/>
        <end position="47"/>
    </location>
</feature>
<dbReference type="AlphaFoldDB" id="A0A917G3N9"/>
<evidence type="ECO:0000313" key="4">
    <source>
        <dbReference type="Proteomes" id="UP000644756"/>
    </source>
</evidence>
<evidence type="ECO:0000256" key="1">
    <source>
        <dbReference type="SAM" id="Phobius"/>
    </source>
</evidence>
<reference evidence="3" key="2">
    <citation type="submission" date="2020-09" db="EMBL/GenBank/DDBJ databases">
        <authorList>
            <person name="Sun Q."/>
            <person name="Zhou Y."/>
        </authorList>
    </citation>
    <scope>NUCLEOTIDE SEQUENCE</scope>
    <source>
        <strain evidence="3">CGMCC 1.12987</strain>
    </source>
</reference>
<evidence type="ECO:0000259" key="2">
    <source>
        <dbReference type="Pfam" id="PF22570"/>
    </source>
</evidence>
<keyword evidence="4" id="KW-1185">Reference proteome</keyword>
<feature type="transmembrane region" description="Helical" evidence="1">
    <location>
        <begin position="74"/>
        <end position="92"/>
    </location>
</feature>
<name>A0A917G3N9_9BACL</name>
<feature type="transmembrane region" description="Helical" evidence="1">
    <location>
        <begin position="52"/>
        <end position="68"/>
    </location>
</feature>
<dbReference type="Proteomes" id="UP000644756">
    <property type="component" value="Unassembled WGS sequence"/>
</dbReference>
<gene>
    <name evidence="3" type="ORF">GCM10010916_42450</name>
</gene>
<reference evidence="3" key="1">
    <citation type="journal article" date="2014" name="Int. J. Syst. Evol. Microbiol.">
        <title>Complete genome sequence of Corynebacterium casei LMG S-19264T (=DSM 44701T), isolated from a smear-ripened cheese.</title>
        <authorList>
            <consortium name="US DOE Joint Genome Institute (JGI-PGF)"/>
            <person name="Walter F."/>
            <person name="Albersmeier A."/>
            <person name="Kalinowski J."/>
            <person name="Ruckert C."/>
        </authorList>
    </citation>
    <scope>NUCLEOTIDE SEQUENCE</scope>
    <source>
        <strain evidence="3">CGMCC 1.12987</strain>
    </source>
</reference>
<dbReference type="EMBL" id="BMGR01000017">
    <property type="protein sequence ID" value="GGG21220.1"/>
    <property type="molecule type" value="Genomic_DNA"/>
</dbReference>
<sequence length="97" mass="10456">MNGRTTFGIVLTVVGVWIALHLLGISLGPVISFLFPLILIGIGFIGLRNNSKLIGGLFIAVGAILLLVKLSKLIFVLLAIGLAVWGISMLITRRKYR</sequence>
<feature type="domain" description="LiaF transmembrane" evidence="2">
    <location>
        <begin position="7"/>
        <end position="95"/>
    </location>
</feature>
<comment type="caution">
    <text evidence="3">The sequence shown here is derived from an EMBL/GenBank/DDBJ whole genome shotgun (WGS) entry which is preliminary data.</text>
</comment>
<accession>A0A917G3N9</accession>
<feature type="transmembrane region" description="Helical" evidence="1">
    <location>
        <begin position="7"/>
        <end position="24"/>
    </location>
</feature>
<evidence type="ECO:0000313" key="3">
    <source>
        <dbReference type="EMBL" id="GGG21220.1"/>
    </source>
</evidence>
<proteinExistence type="predicted"/>
<protein>
    <recommendedName>
        <fullName evidence="2">LiaF transmembrane domain-containing protein</fullName>
    </recommendedName>
</protein>
<organism evidence="3 4">
    <name type="scientific">Paenibacillus abyssi</name>
    <dbReference type="NCBI Taxonomy" id="1340531"/>
    <lineage>
        <taxon>Bacteria</taxon>
        <taxon>Bacillati</taxon>
        <taxon>Bacillota</taxon>
        <taxon>Bacilli</taxon>
        <taxon>Bacillales</taxon>
        <taxon>Paenibacillaceae</taxon>
        <taxon>Paenibacillus</taxon>
    </lineage>
</organism>
<dbReference type="InterPro" id="IPR054331">
    <property type="entry name" value="LiaF_TM"/>
</dbReference>
<keyword evidence="1" id="KW-0812">Transmembrane</keyword>